<evidence type="ECO:0000313" key="3">
    <source>
        <dbReference type="Proteomes" id="UP000320012"/>
    </source>
</evidence>
<evidence type="ECO:0000313" key="2">
    <source>
        <dbReference type="EMBL" id="TVV28290.1"/>
    </source>
</evidence>
<feature type="domain" description="SHOCT" evidence="1">
    <location>
        <begin position="62"/>
        <end position="87"/>
    </location>
</feature>
<dbReference type="Proteomes" id="UP000320012">
    <property type="component" value="Unassembled WGS sequence"/>
</dbReference>
<dbReference type="AlphaFoldDB" id="A0A9Q8JJF5"/>
<dbReference type="Pfam" id="PF09851">
    <property type="entry name" value="SHOCT"/>
    <property type="match status" value="1"/>
</dbReference>
<protein>
    <submittedName>
        <fullName evidence="2">SHOCT domain-containing protein</fullName>
    </submittedName>
</protein>
<sequence>MHDIPLISQKTKADGWIAKVANTSLDQIVEFLQKAIIELEESRSIQETAPAPKDNGSSVAGELAKLKSLLDAGVLTQEEFDDQKAKIIG</sequence>
<gene>
    <name evidence="2" type="ORF">FO435_10565</name>
</gene>
<name>A0A9Q8JJF5_9LACO</name>
<reference evidence="2 3" key="1">
    <citation type="submission" date="2019-07" db="EMBL/GenBank/DDBJ databases">
        <title>Genome sequence of Weissella cibaria GK1.</title>
        <authorList>
            <person name="Choi H.-J."/>
        </authorList>
    </citation>
    <scope>NUCLEOTIDE SEQUENCE [LARGE SCALE GENOMIC DNA]</scope>
    <source>
        <strain evidence="2 3">GK1</strain>
    </source>
</reference>
<dbReference type="EMBL" id="VNHC01000002">
    <property type="protein sequence ID" value="TVV28290.1"/>
    <property type="molecule type" value="Genomic_DNA"/>
</dbReference>
<accession>A0A9Q8JJF5</accession>
<evidence type="ECO:0000259" key="1">
    <source>
        <dbReference type="Pfam" id="PF09851"/>
    </source>
</evidence>
<dbReference type="InterPro" id="IPR018649">
    <property type="entry name" value="SHOCT"/>
</dbReference>
<comment type="caution">
    <text evidence="2">The sequence shown here is derived from an EMBL/GenBank/DDBJ whole genome shotgun (WGS) entry which is preliminary data.</text>
</comment>
<organism evidence="2 3">
    <name type="scientific">Weissella cibaria</name>
    <dbReference type="NCBI Taxonomy" id="137591"/>
    <lineage>
        <taxon>Bacteria</taxon>
        <taxon>Bacillati</taxon>
        <taxon>Bacillota</taxon>
        <taxon>Bacilli</taxon>
        <taxon>Lactobacillales</taxon>
        <taxon>Lactobacillaceae</taxon>
        <taxon>Weissella</taxon>
    </lineage>
</organism>
<proteinExistence type="predicted"/>